<dbReference type="SUPFAM" id="SSF159594">
    <property type="entry name" value="XCC0632-like"/>
    <property type="match status" value="1"/>
</dbReference>
<feature type="signal peptide" evidence="2">
    <location>
        <begin position="1"/>
        <end position="23"/>
    </location>
</feature>
<proteinExistence type="predicted"/>
<reference evidence="4 5" key="1">
    <citation type="submission" date="2018-08" db="EMBL/GenBank/DDBJ databases">
        <title>Paraburkholderia sp. DHOM06 isolated from forest soil.</title>
        <authorList>
            <person name="Gao Z.-H."/>
            <person name="Qiu L.-H."/>
        </authorList>
    </citation>
    <scope>NUCLEOTIDE SEQUENCE [LARGE SCALE GENOMIC DNA]</scope>
    <source>
        <strain evidence="4 5">DHOM06</strain>
    </source>
</reference>
<name>A0A3D8K614_9BURK</name>
<evidence type="ECO:0000313" key="5">
    <source>
        <dbReference type="Proteomes" id="UP000256838"/>
    </source>
</evidence>
<sequence>MKRNALFAVTCLACAALFAGCGASPVHYHTLASSQPFEHAARTRADFAIDVMPVRMPPSLDQAYLAIRTGQTEVEFVDDERWASPLGNEIRAALSRRLASRLDTDDVGDVDGLGDTSSPSDINADSGFSSNSNYNKPVATIEVEIRQLDVWPGSRVQLTAGWKARLSDRKAGGLSCVTQLQAPVAARDYGSVVQAQQAAILELADIIGADVISLEKSAPAQRSCSSAEHAPAIASTD</sequence>
<feature type="compositionally biased region" description="Polar residues" evidence="1">
    <location>
        <begin position="117"/>
        <end position="129"/>
    </location>
</feature>
<dbReference type="Gene3D" id="3.40.50.10610">
    <property type="entry name" value="ABC-type transport auxiliary lipoprotein component"/>
    <property type="match status" value="1"/>
</dbReference>
<keyword evidence="2" id="KW-0732">Signal</keyword>
<evidence type="ECO:0000259" key="3">
    <source>
        <dbReference type="Pfam" id="PF03886"/>
    </source>
</evidence>
<dbReference type="PROSITE" id="PS51257">
    <property type="entry name" value="PROKAR_LIPOPROTEIN"/>
    <property type="match status" value="1"/>
</dbReference>
<evidence type="ECO:0000313" key="4">
    <source>
        <dbReference type="EMBL" id="RDV00305.1"/>
    </source>
</evidence>
<protein>
    <recommendedName>
        <fullName evidence="3">ABC-type transport auxiliary lipoprotein component domain-containing protein</fullName>
    </recommendedName>
</protein>
<dbReference type="InterPro" id="IPR005586">
    <property type="entry name" value="ABC_trans_aux"/>
</dbReference>
<gene>
    <name evidence="4" type="ORF">DWV00_00390</name>
</gene>
<accession>A0A3D8K614</accession>
<feature type="chain" id="PRO_5017551187" description="ABC-type transport auxiliary lipoprotein component domain-containing protein" evidence="2">
    <location>
        <begin position="24"/>
        <end position="237"/>
    </location>
</feature>
<dbReference type="EMBL" id="QRGA01000001">
    <property type="protein sequence ID" value="RDV00305.1"/>
    <property type="molecule type" value="Genomic_DNA"/>
</dbReference>
<feature type="domain" description="ABC-type transport auxiliary lipoprotein component" evidence="3">
    <location>
        <begin position="30"/>
        <end position="207"/>
    </location>
</feature>
<organism evidence="4 5">
    <name type="scientific">Trinickia dinghuensis</name>
    <dbReference type="NCBI Taxonomy" id="2291023"/>
    <lineage>
        <taxon>Bacteria</taxon>
        <taxon>Pseudomonadati</taxon>
        <taxon>Pseudomonadota</taxon>
        <taxon>Betaproteobacteria</taxon>
        <taxon>Burkholderiales</taxon>
        <taxon>Burkholderiaceae</taxon>
        <taxon>Trinickia</taxon>
    </lineage>
</organism>
<dbReference type="Proteomes" id="UP000256838">
    <property type="component" value="Unassembled WGS sequence"/>
</dbReference>
<evidence type="ECO:0000256" key="2">
    <source>
        <dbReference type="SAM" id="SignalP"/>
    </source>
</evidence>
<feature type="region of interest" description="Disordered" evidence="1">
    <location>
        <begin position="108"/>
        <end position="129"/>
    </location>
</feature>
<keyword evidence="5" id="KW-1185">Reference proteome</keyword>
<evidence type="ECO:0000256" key="1">
    <source>
        <dbReference type="SAM" id="MobiDB-lite"/>
    </source>
</evidence>
<dbReference type="Pfam" id="PF03886">
    <property type="entry name" value="ABC_trans_aux"/>
    <property type="match status" value="1"/>
</dbReference>
<comment type="caution">
    <text evidence="4">The sequence shown here is derived from an EMBL/GenBank/DDBJ whole genome shotgun (WGS) entry which is preliminary data.</text>
</comment>
<dbReference type="AlphaFoldDB" id="A0A3D8K614"/>
<dbReference type="OrthoDB" id="1494661at2"/>
<dbReference type="RefSeq" id="WP_115531571.1">
    <property type="nucleotide sequence ID" value="NZ_QRGA01000001.1"/>
</dbReference>